<feature type="signal peptide" evidence="1">
    <location>
        <begin position="1"/>
        <end position="21"/>
    </location>
</feature>
<organism evidence="3 4">
    <name type="scientific">Pseudoalteromonas espejiana</name>
    <dbReference type="NCBI Taxonomy" id="28107"/>
    <lineage>
        <taxon>Bacteria</taxon>
        <taxon>Pseudomonadati</taxon>
        <taxon>Pseudomonadota</taxon>
        <taxon>Gammaproteobacteria</taxon>
        <taxon>Alteromonadales</taxon>
        <taxon>Pseudoalteromonadaceae</taxon>
        <taxon>Pseudoalteromonas</taxon>
    </lineage>
</organism>
<dbReference type="GO" id="GO:0009166">
    <property type="term" value="P:nucleotide catabolic process"/>
    <property type="evidence" value="ECO:0007669"/>
    <property type="project" value="InterPro"/>
</dbReference>
<evidence type="ECO:0000256" key="1">
    <source>
        <dbReference type="SAM" id="SignalP"/>
    </source>
</evidence>
<dbReference type="Gene3D" id="3.60.21.10">
    <property type="match status" value="1"/>
</dbReference>
<comment type="caution">
    <text evidence="3">The sequence shown here is derived from an EMBL/GenBank/DDBJ whole genome shotgun (WGS) entry which is preliminary data.</text>
</comment>
<dbReference type="SUPFAM" id="SSF56300">
    <property type="entry name" value="Metallo-dependent phosphatases"/>
    <property type="match status" value="1"/>
</dbReference>
<dbReference type="InterPro" id="IPR004843">
    <property type="entry name" value="Calcineurin-like_PHP"/>
</dbReference>
<name>A0A510XQU9_9GAMM</name>
<dbReference type="OrthoDB" id="9803927at2"/>
<dbReference type="InterPro" id="IPR006179">
    <property type="entry name" value="5_nucleotidase/apyrase"/>
</dbReference>
<evidence type="ECO:0000313" key="4">
    <source>
        <dbReference type="Proteomes" id="UP000321419"/>
    </source>
</evidence>
<dbReference type="Gene3D" id="2.60.120.200">
    <property type="match status" value="1"/>
</dbReference>
<dbReference type="RefSeq" id="WP_089348255.1">
    <property type="nucleotide sequence ID" value="NZ_BJUM01000002.1"/>
</dbReference>
<dbReference type="InterPro" id="IPR013320">
    <property type="entry name" value="ConA-like_dom_sf"/>
</dbReference>
<dbReference type="PANTHER" id="PTHR11575:SF24">
    <property type="entry name" value="5'-NUCLEOTIDASE"/>
    <property type="match status" value="1"/>
</dbReference>
<evidence type="ECO:0000259" key="2">
    <source>
        <dbReference type="Pfam" id="PF00149"/>
    </source>
</evidence>
<evidence type="ECO:0000313" key="3">
    <source>
        <dbReference type="EMBL" id="GEK53392.1"/>
    </source>
</evidence>
<reference evidence="3 4" key="1">
    <citation type="submission" date="2019-07" db="EMBL/GenBank/DDBJ databases">
        <title>Whole genome shotgun sequence of Pseudoalteromonas espejiana NBRC 102222.</title>
        <authorList>
            <person name="Hosoyama A."/>
            <person name="Uohara A."/>
            <person name="Ohji S."/>
            <person name="Ichikawa N."/>
        </authorList>
    </citation>
    <scope>NUCLEOTIDE SEQUENCE [LARGE SCALE GENOMIC DNA]</scope>
    <source>
        <strain evidence="3 4">NBRC 102222</strain>
    </source>
</reference>
<dbReference type="AlphaFoldDB" id="A0A510XQU9"/>
<feature type="chain" id="PRO_5022155312" description="Calcineurin-like phosphoesterase domain-containing protein" evidence="1">
    <location>
        <begin position="22"/>
        <end position="915"/>
    </location>
</feature>
<dbReference type="GO" id="GO:0016787">
    <property type="term" value="F:hydrolase activity"/>
    <property type="evidence" value="ECO:0007669"/>
    <property type="project" value="InterPro"/>
</dbReference>
<keyword evidence="1" id="KW-0732">Signal</keyword>
<dbReference type="EMBL" id="BJUM01000002">
    <property type="protein sequence ID" value="GEK53392.1"/>
    <property type="molecule type" value="Genomic_DNA"/>
</dbReference>
<dbReference type="Pfam" id="PF00149">
    <property type="entry name" value="Metallophos"/>
    <property type="match status" value="1"/>
</dbReference>
<feature type="domain" description="Calcineurin-like phosphoesterase" evidence="2">
    <location>
        <begin position="186"/>
        <end position="396"/>
    </location>
</feature>
<proteinExistence type="predicted"/>
<dbReference type="PROSITE" id="PS51257">
    <property type="entry name" value="PROKAR_LIPOPROTEIN"/>
    <property type="match status" value="1"/>
</dbReference>
<dbReference type="PANTHER" id="PTHR11575">
    <property type="entry name" value="5'-NUCLEOTIDASE-RELATED"/>
    <property type="match status" value="1"/>
</dbReference>
<dbReference type="SUPFAM" id="SSF49899">
    <property type="entry name" value="Concanavalin A-like lectins/glucanases"/>
    <property type="match status" value="1"/>
</dbReference>
<keyword evidence="4" id="KW-1185">Reference proteome</keyword>
<accession>A0A510XQU9</accession>
<dbReference type="InterPro" id="IPR029052">
    <property type="entry name" value="Metallo-depent_PP-like"/>
</dbReference>
<sequence length="915" mass="101395">MRLLTLSRTTFLTLCILLLSACGGTDDQVTTNPNDPVEPEPSELTVSASVGLDVSLDEGNFLLTIPANAVSQSTEVTYEKNVLDDANALLNIISDIHVLTPNTASFSNLITITIKIPDDYQLGGQLFIVSQSGDSWAVIENSYVEDGFVSAQVNTLGTYAIIMQRNEAFADIGPTCDINATEQSVRFIHVADLHARFGYEEQYFSRIKAYYNQALAQTPHTLFTNGGDDYEKGTVAEQLSQGSATEEAIKAMQFDLRVVGNHDYAWGPEKLLSYSQDDSAIVLASNTRYEGEQLQDFAAVGFAKVQVGCVTLGVFGMTSVPWNELDEPIDDEPIPDFIKQFKMSWQWQQIALSIVSQYQDDVDYMVMLSHLGEGLDIDMATDVTGIDLVLGGHTHGGESYTTLENGSVVIQPDFYARGITDVTLTFNTQDKTSPTINYNTIETDSVAELDEPTKLAIDEIMGRYAPDADTEIAISENYPSNLELAEITALAAVHTSNITAALLNPDLVQKRWTPGTLTQEDFHKAYYVERQPSNTPGFNSVYAVTVSGTNLNSMFASQPDWFLLKPDEIQADSNYRVALFKGAALNPELFFNGVTFSNVEVISEAWWLLDQYARFRTSQCLYLDTDNQLFSCNEQNNITVWNFDDENNPLIADYGPSVLSYFDPENTLWGPDKTQYKTTTAFSIEDLNDGPSGVMAFTDHSPTQGLLLTLNTQANGDYADQGMVSDYTIIMDLYWPIEGKDIYRPIIQANTTDYLTDDADIFIDPSGGYGQATSDSGYFGSTEPETWHRVAFVFYTAPVNGAYEIYIDGELVGVKEDGEINSRWALTQAALLFADNNYETEPGYLNALLYAGRAMTRDEIKSMGNAQSKLSFEPATRVLSQTIERHYQAAPEIKPNAWLEQRNKFFNSGPETVNN</sequence>
<gene>
    <name evidence="3" type="ORF">PES01_02370</name>
</gene>
<dbReference type="Proteomes" id="UP000321419">
    <property type="component" value="Unassembled WGS sequence"/>
</dbReference>
<protein>
    <recommendedName>
        <fullName evidence="2">Calcineurin-like phosphoesterase domain-containing protein</fullName>
    </recommendedName>
</protein>